<sequence length="105" mass="11378">MCVSSFWRSGLRGSHKPSPLQTSCVVHRQPPPNRVQKKKNLPQPCVGGERQRVGTPRQLRHGLEQAAAVEGASPRLCSSRRPAFGSLTPHGHAAADGGRWGTRIP</sequence>
<proteinExistence type="predicted"/>
<keyword evidence="3" id="KW-1185">Reference proteome</keyword>
<reference evidence="2" key="1">
    <citation type="submission" date="2020-05" db="EMBL/GenBank/DDBJ databases">
        <title>WGS assembly of Panicum virgatum.</title>
        <authorList>
            <person name="Lovell J.T."/>
            <person name="Jenkins J."/>
            <person name="Shu S."/>
            <person name="Juenger T.E."/>
            <person name="Schmutz J."/>
        </authorList>
    </citation>
    <scope>NUCLEOTIDE SEQUENCE</scope>
    <source>
        <strain evidence="2">AP13</strain>
    </source>
</reference>
<organism evidence="2 3">
    <name type="scientific">Panicum virgatum</name>
    <name type="common">Blackwell switchgrass</name>
    <dbReference type="NCBI Taxonomy" id="38727"/>
    <lineage>
        <taxon>Eukaryota</taxon>
        <taxon>Viridiplantae</taxon>
        <taxon>Streptophyta</taxon>
        <taxon>Embryophyta</taxon>
        <taxon>Tracheophyta</taxon>
        <taxon>Spermatophyta</taxon>
        <taxon>Magnoliopsida</taxon>
        <taxon>Liliopsida</taxon>
        <taxon>Poales</taxon>
        <taxon>Poaceae</taxon>
        <taxon>PACMAD clade</taxon>
        <taxon>Panicoideae</taxon>
        <taxon>Panicodae</taxon>
        <taxon>Paniceae</taxon>
        <taxon>Panicinae</taxon>
        <taxon>Panicum</taxon>
        <taxon>Panicum sect. Hiantes</taxon>
    </lineage>
</organism>
<name>A0A8T0MFR0_PANVG</name>
<dbReference type="EMBL" id="CM029054">
    <property type="protein sequence ID" value="KAG2535123.1"/>
    <property type="molecule type" value="Genomic_DNA"/>
</dbReference>
<dbReference type="Proteomes" id="UP000823388">
    <property type="component" value="Chromosome 9N"/>
</dbReference>
<accession>A0A8T0MFR0</accession>
<evidence type="ECO:0000256" key="1">
    <source>
        <dbReference type="SAM" id="MobiDB-lite"/>
    </source>
</evidence>
<gene>
    <name evidence="2" type="ORF">PVAP13_9NG048446</name>
</gene>
<evidence type="ECO:0000313" key="3">
    <source>
        <dbReference type="Proteomes" id="UP000823388"/>
    </source>
</evidence>
<dbReference type="AlphaFoldDB" id="A0A8T0MFR0"/>
<feature type="region of interest" description="Disordered" evidence="1">
    <location>
        <begin position="70"/>
        <end position="105"/>
    </location>
</feature>
<feature type="region of interest" description="Disordered" evidence="1">
    <location>
        <begin position="1"/>
        <end position="56"/>
    </location>
</feature>
<comment type="caution">
    <text evidence="2">The sequence shown here is derived from an EMBL/GenBank/DDBJ whole genome shotgun (WGS) entry which is preliminary data.</text>
</comment>
<evidence type="ECO:0000313" key="2">
    <source>
        <dbReference type="EMBL" id="KAG2535123.1"/>
    </source>
</evidence>
<protein>
    <submittedName>
        <fullName evidence="2">Uncharacterized protein</fullName>
    </submittedName>
</protein>